<dbReference type="AlphaFoldDB" id="A0AAD5M6Q9"/>
<gene>
    <name evidence="1" type="ORF">KIN20_007541</name>
</gene>
<evidence type="ECO:0000313" key="2">
    <source>
        <dbReference type="Proteomes" id="UP001196413"/>
    </source>
</evidence>
<keyword evidence="2" id="KW-1185">Reference proteome</keyword>
<name>A0AAD5M6Q9_PARTN</name>
<comment type="caution">
    <text evidence="1">The sequence shown here is derived from an EMBL/GenBank/DDBJ whole genome shotgun (WGS) entry which is preliminary data.</text>
</comment>
<accession>A0AAD5M6Q9</accession>
<evidence type="ECO:0000313" key="1">
    <source>
        <dbReference type="EMBL" id="KAJ1351518.1"/>
    </source>
</evidence>
<protein>
    <submittedName>
        <fullName evidence="1">Uncharacterized protein</fullName>
    </submittedName>
</protein>
<dbReference type="EMBL" id="JAHQIW010001094">
    <property type="protein sequence ID" value="KAJ1351518.1"/>
    <property type="molecule type" value="Genomic_DNA"/>
</dbReference>
<proteinExistence type="predicted"/>
<organism evidence="1 2">
    <name type="scientific">Parelaphostrongylus tenuis</name>
    <name type="common">Meningeal worm</name>
    <dbReference type="NCBI Taxonomy" id="148309"/>
    <lineage>
        <taxon>Eukaryota</taxon>
        <taxon>Metazoa</taxon>
        <taxon>Ecdysozoa</taxon>
        <taxon>Nematoda</taxon>
        <taxon>Chromadorea</taxon>
        <taxon>Rhabditida</taxon>
        <taxon>Rhabditina</taxon>
        <taxon>Rhabditomorpha</taxon>
        <taxon>Strongyloidea</taxon>
        <taxon>Metastrongylidae</taxon>
        <taxon>Parelaphostrongylus</taxon>
    </lineage>
</organism>
<reference evidence="1" key="1">
    <citation type="submission" date="2021-06" db="EMBL/GenBank/DDBJ databases">
        <title>Parelaphostrongylus tenuis whole genome reference sequence.</title>
        <authorList>
            <person name="Garwood T.J."/>
            <person name="Larsen P.A."/>
            <person name="Fountain-Jones N.M."/>
            <person name="Garbe J.R."/>
            <person name="Macchietto M.G."/>
            <person name="Kania S.A."/>
            <person name="Gerhold R.W."/>
            <person name="Richards J.E."/>
            <person name="Wolf T.M."/>
        </authorList>
    </citation>
    <scope>NUCLEOTIDE SEQUENCE</scope>
    <source>
        <strain evidence="1">MNPRO001-30</strain>
        <tissue evidence="1">Meninges</tissue>
    </source>
</reference>
<dbReference type="Proteomes" id="UP001196413">
    <property type="component" value="Unassembled WGS sequence"/>
</dbReference>
<sequence length="60" mass="6569">MKVEEPDLREESSSSMQLFNDASSVLYDNETQEAFDNSGGGDVSNKMSSAPDTQVFLGYL</sequence>